<dbReference type="RefSeq" id="WP_149436145.1">
    <property type="nucleotide sequence ID" value="NZ_VTPX01000008.1"/>
</dbReference>
<evidence type="ECO:0000313" key="4">
    <source>
        <dbReference type="EMBL" id="KAA0017239.1"/>
    </source>
</evidence>
<dbReference type="InterPro" id="IPR051466">
    <property type="entry name" value="D-amino_acid_metab_enzyme"/>
</dbReference>
<dbReference type="Pfam" id="PF01168">
    <property type="entry name" value="Ala_racemase_N"/>
    <property type="match status" value="1"/>
</dbReference>
<dbReference type="PANTHER" id="PTHR28004:SF2">
    <property type="entry name" value="D-SERINE DEHYDRATASE"/>
    <property type="match status" value="1"/>
</dbReference>
<protein>
    <submittedName>
        <fullName evidence="4">Amino acid processing protein</fullName>
    </submittedName>
</protein>
<dbReference type="EMBL" id="VTPX01000008">
    <property type="protein sequence ID" value="KAA0017239.1"/>
    <property type="molecule type" value="Genomic_DNA"/>
</dbReference>
<dbReference type="Gene3D" id="3.20.20.10">
    <property type="entry name" value="Alanine racemase"/>
    <property type="match status" value="1"/>
</dbReference>
<keyword evidence="2" id="KW-0456">Lyase</keyword>
<dbReference type="SUPFAM" id="SSF51419">
    <property type="entry name" value="PLP-binding barrel"/>
    <property type="match status" value="1"/>
</dbReference>
<dbReference type="PANTHER" id="PTHR28004">
    <property type="entry name" value="ZGC:162816-RELATED"/>
    <property type="match status" value="1"/>
</dbReference>
<proteinExistence type="inferred from homology"/>
<accession>A0A640WD14</accession>
<feature type="domain" description="D-serine dehydratase-like" evidence="3">
    <location>
        <begin position="260"/>
        <end position="353"/>
    </location>
</feature>
<comment type="similarity">
    <text evidence="1">Belongs to the DSD1 family.</text>
</comment>
<dbReference type="InterPro" id="IPR042208">
    <property type="entry name" value="D-ser_dehydrat-like_sf"/>
</dbReference>
<evidence type="ECO:0000313" key="5">
    <source>
        <dbReference type="Proteomes" id="UP000466024"/>
    </source>
</evidence>
<dbReference type="InterPro" id="IPR026956">
    <property type="entry name" value="D-ser_dehydrat-like_dom"/>
</dbReference>
<evidence type="ECO:0000256" key="1">
    <source>
        <dbReference type="ARBA" id="ARBA00005323"/>
    </source>
</evidence>
<reference evidence="4 5" key="1">
    <citation type="submission" date="2019-08" db="EMBL/GenBank/DDBJ databases">
        <title>Bioinformatics analysis of the strain L3 and L5.</title>
        <authorList>
            <person name="Li X."/>
        </authorList>
    </citation>
    <scope>NUCLEOTIDE SEQUENCE [LARGE SCALE GENOMIC DNA]</scope>
    <source>
        <strain evidence="4 5">L3</strain>
    </source>
</reference>
<dbReference type="Gene3D" id="2.40.37.20">
    <property type="entry name" value="D-serine dehydratase-like domain"/>
    <property type="match status" value="1"/>
</dbReference>
<dbReference type="GO" id="GO:0008721">
    <property type="term" value="F:D-serine ammonia-lyase activity"/>
    <property type="evidence" value="ECO:0007669"/>
    <property type="project" value="TreeGrafter"/>
</dbReference>
<dbReference type="AlphaFoldDB" id="A0A640WD14"/>
<dbReference type="InterPro" id="IPR029066">
    <property type="entry name" value="PLP-binding_barrel"/>
</dbReference>
<keyword evidence="5" id="KW-1185">Reference proteome</keyword>
<comment type="caution">
    <text evidence="4">The sequence shown here is derived from an EMBL/GenBank/DDBJ whole genome shotgun (WGS) entry which is preliminary data.</text>
</comment>
<evidence type="ECO:0000256" key="2">
    <source>
        <dbReference type="ARBA" id="ARBA00023239"/>
    </source>
</evidence>
<sequence>MPDHPTTLDELLTPEVIVRRDILNATIDRMERRLADAGVAHRPHIKTHKSADIALRQQQAGARGITTSSIGEAEVMADHGLKDILIAYPIIGERNRRRLVALAPRLHRLIVSINSLEALENVAAAAAEAGRVIELYLEIDVGIHRGELPPDERVLAVARRASDLASVRISGLQGYAGQCYAPASREARIAVAQEALKTLKSIRTLLAEAGIVVDTLSIGSSMEALMIEALPGATEVRAGNYVLGDRGILDVGEVTPAQCAQRVLTTVIAQQEPGYAILDAGSKTLTSDGAKHGEGHGHVVSMPDATITHLNEEHGFLRYDPSLHRLAIGDRLEIIPNHCCVVPNLKDRLVLCEGSDIVGEITVHARGVCY</sequence>
<gene>
    <name evidence="4" type="ORF">F0A16_14680</name>
</gene>
<organism evidence="4 5">
    <name type="scientific">Salinicola corii</name>
    <dbReference type="NCBI Taxonomy" id="2606937"/>
    <lineage>
        <taxon>Bacteria</taxon>
        <taxon>Pseudomonadati</taxon>
        <taxon>Pseudomonadota</taxon>
        <taxon>Gammaproteobacteria</taxon>
        <taxon>Oceanospirillales</taxon>
        <taxon>Halomonadaceae</taxon>
        <taxon>Salinicola</taxon>
    </lineage>
</organism>
<dbReference type="Proteomes" id="UP000466024">
    <property type="component" value="Unassembled WGS sequence"/>
</dbReference>
<name>A0A640WD14_9GAMM</name>
<dbReference type="SMART" id="SM01119">
    <property type="entry name" value="D-ser_dehydrat"/>
    <property type="match status" value="1"/>
</dbReference>
<dbReference type="InterPro" id="IPR001608">
    <property type="entry name" value="Ala_racemase_N"/>
</dbReference>
<evidence type="ECO:0000259" key="3">
    <source>
        <dbReference type="SMART" id="SM01119"/>
    </source>
</evidence>
<dbReference type="GO" id="GO:0036088">
    <property type="term" value="P:D-serine catabolic process"/>
    <property type="evidence" value="ECO:0007669"/>
    <property type="project" value="TreeGrafter"/>
</dbReference>
<dbReference type="Pfam" id="PF14031">
    <property type="entry name" value="D-ser_dehydrat"/>
    <property type="match status" value="1"/>
</dbReference>